<accession>A0A016UUN9</accession>
<protein>
    <submittedName>
        <fullName evidence="1">Uncharacterized protein</fullName>
    </submittedName>
</protein>
<proteinExistence type="predicted"/>
<gene>
    <name evidence="1" type="primary">Acey_s0026.g1311</name>
    <name evidence="1" type="ORF">Y032_0026g1311</name>
</gene>
<dbReference type="AlphaFoldDB" id="A0A016UUN9"/>
<organism evidence="1 2">
    <name type="scientific">Ancylostoma ceylanicum</name>
    <dbReference type="NCBI Taxonomy" id="53326"/>
    <lineage>
        <taxon>Eukaryota</taxon>
        <taxon>Metazoa</taxon>
        <taxon>Ecdysozoa</taxon>
        <taxon>Nematoda</taxon>
        <taxon>Chromadorea</taxon>
        <taxon>Rhabditida</taxon>
        <taxon>Rhabditina</taxon>
        <taxon>Rhabditomorpha</taxon>
        <taxon>Strongyloidea</taxon>
        <taxon>Ancylostomatidae</taxon>
        <taxon>Ancylostomatinae</taxon>
        <taxon>Ancylostoma</taxon>
    </lineage>
</organism>
<sequence>MCPPWPVVWKTTEYGSDDGGWVRLGPVVRKAPTYWSADRGVRKAPEYKSTEWGWVHHASSVRKTTEYGSPMEDGSGRGPVV</sequence>
<reference evidence="2" key="1">
    <citation type="journal article" date="2015" name="Nat. Genet.">
        <title>The genome and transcriptome of the zoonotic hookworm Ancylostoma ceylanicum identify infection-specific gene families.</title>
        <authorList>
            <person name="Schwarz E.M."/>
            <person name="Hu Y."/>
            <person name="Antoshechkin I."/>
            <person name="Miller M.M."/>
            <person name="Sternberg P.W."/>
            <person name="Aroian R.V."/>
        </authorList>
    </citation>
    <scope>NUCLEOTIDE SEQUENCE</scope>
    <source>
        <strain evidence="2">HY135</strain>
    </source>
</reference>
<dbReference type="Proteomes" id="UP000024635">
    <property type="component" value="Unassembled WGS sequence"/>
</dbReference>
<keyword evidence="2" id="KW-1185">Reference proteome</keyword>
<dbReference type="EMBL" id="JARK01001362">
    <property type="protein sequence ID" value="EYC18686.1"/>
    <property type="molecule type" value="Genomic_DNA"/>
</dbReference>
<comment type="caution">
    <text evidence="1">The sequence shown here is derived from an EMBL/GenBank/DDBJ whole genome shotgun (WGS) entry which is preliminary data.</text>
</comment>
<evidence type="ECO:0000313" key="1">
    <source>
        <dbReference type="EMBL" id="EYC18686.1"/>
    </source>
</evidence>
<evidence type="ECO:0000313" key="2">
    <source>
        <dbReference type="Proteomes" id="UP000024635"/>
    </source>
</evidence>
<name>A0A016UUN9_9BILA</name>